<proteinExistence type="predicted"/>
<dbReference type="InterPro" id="IPR023381">
    <property type="entry name" value="YP001051499.1-like_dom_sf"/>
</dbReference>
<comment type="caution">
    <text evidence="2">The sequence shown here is derived from an EMBL/GenBank/DDBJ whole genome shotgun (WGS) entry which is preliminary data.</text>
</comment>
<keyword evidence="3" id="KW-1185">Reference proteome</keyword>
<feature type="compositionally biased region" description="Basic and acidic residues" evidence="1">
    <location>
        <begin position="202"/>
        <end position="215"/>
    </location>
</feature>
<organism evidence="2 3">
    <name type="scientific">Streptomyces phyllanthi</name>
    <dbReference type="NCBI Taxonomy" id="1803180"/>
    <lineage>
        <taxon>Bacteria</taxon>
        <taxon>Bacillati</taxon>
        <taxon>Actinomycetota</taxon>
        <taxon>Actinomycetes</taxon>
        <taxon>Kitasatosporales</taxon>
        <taxon>Streptomycetaceae</taxon>
        <taxon>Streptomyces</taxon>
    </lineage>
</organism>
<evidence type="ECO:0000313" key="3">
    <source>
        <dbReference type="Proteomes" id="UP000326979"/>
    </source>
</evidence>
<accession>A0A5N8WJZ9</accession>
<sequence>MDRWQELSAAVEERLAAVSSGERGVFAAGVAERLMSRHEALPDDDQAPFTMSLRPLLNSVWEGVLGDSTAFGAVKRGVAEYMLSEYCHNDGQDGPDDADESAAAATLYAAHAYLFGCGDFAVWVSRRAVEAVDHHLEYLAEQEEDVPDPDEALTAELQRQLRDLDLIAHHAKDLRYSGLGLSIDTSIRLRVELRTPLTSPDRPPRIESRPPEGSA</sequence>
<protein>
    <submittedName>
        <fullName evidence="2">Uncharacterized protein</fullName>
    </submittedName>
</protein>
<dbReference type="Proteomes" id="UP000326979">
    <property type="component" value="Unassembled WGS sequence"/>
</dbReference>
<dbReference type="EMBL" id="VJZE01000811">
    <property type="protein sequence ID" value="MPY46828.1"/>
    <property type="molecule type" value="Genomic_DNA"/>
</dbReference>
<feature type="region of interest" description="Disordered" evidence="1">
    <location>
        <begin position="194"/>
        <end position="215"/>
    </location>
</feature>
<evidence type="ECO:0000313" key="2">
    <source>
        <dbReference type="EMBL" id="MPY46828.1"/>
    </source>
</evidence>
<dbReference type="OrthoDB" id="4151454at2"/>
<gene>
    <name evidence="2" type="ORF">FNH04_45135</name>
</gene>
<dbReference type="AlphaFoldDB" id="A0A5N8WJZ9"/>
<dbReference type="RefSeq" id="WP_152792018.1">
    <property type="nucleotide sequence ID" value="NZ_BAABEQ010000122.1"/>
</dbReference>
<evidence type="ECO:0000256" key="1">
    <source>
        <dbReference type="SAM" id="MobiDB-lite"/>
    </source>
</evidence>
<name>A0A5N8WJZ9_9ACTN</name>
<dbReference type="Gene3D" id="1.20.1590.10">
    <property type="entry name" value="YP_001051499.1 domain like"/>
    <property type="match status" value="1"/>
</dbReference>
<reference evidence="2 3" key="1">
    <citation type="submission" date="2019-07" db="EMBL/GenBank/DDBJ databases">
        <title>New species of Amycolatopsis and Streptomyces.</title>
        <authorList>
            <person name="Duangmal K."/>
            <person name="Teo W.F.A."/>
            <person name="Lipun K."/>
        </authorList>
    </citation>
    <scope>NUCLEOTIDE SEQUENCE [LARGE SCALE GENOMIC DNA]</scope>
    <source>
        <strain evidence="2 3">TISTR 2346</strain>
    </source>
</reference>